<dbReference type="Proteomes" id="UP000789405">
    <property type="component" value="Unassembled WGS sequence"/>
</dbReference>
<dbReference type="AlphaFoldDB" id="A0A9N9PBC7"/>
<dbReference type="Gene3D" id="2.120.10.80">
    <property type="entry name" value="Kelch-type beta propeller"/>
    <property type="match status" value="1"/>
</dbReference>
<dbReference type="InterPro" id="IPR015915">
    <property type="entry name" value="Kelch-typ_b-propeller"/>
</dbReference>
<dbReference type="InterPro" id="IPR011043">
    <property type="entry name" value="Gal_Oxase/kelch_b-propeller"/>
</dbReference>
<organism evidence="3 4">
    <name type="scientific">Dentiscutata erythropus</name>
    <dbReference type="NCBI Taxonomy" id="1348616"/>
    <lineage>
        <taxon>Eukaryota</taxon>
        <taxon>Fungi</taxon>
        <taxon>Fungi incertae sedis</taxon>
        <taxon>Mucoromycota</taxon>
        <taxon>Glomeromycotina</taxon>
        <taxon>Glomeromycetes</taxon>
        <taxon>Diversisporales</taxon>
        <taxon>Gigasporaceae</taxon>
        <taxon>Dentiscutata</taxon>
    </lineage>
</organism>
<feature type="region of interest" description="Disordered" evidence="1">
    <location>
        <begin position="180"/>
        <end position="199"/>
    </location>
</feature>
<dbReference type="SUPFAM" id="SSF50965">
    <property type="entry name" value="Galactose oxidase, central domain"/>
    <property type="match status" value="1"/>
</dbReference>
<dbReference type="EMBL" id="CAJVPY010035152">
    <property type="protein sequence ID" value="CAG8800743.1"/>
    <property type="molecule type" value="Genomic_DNA"/>
</dbReference>
<dbReference type="Pfam" id="PF24681">
    <property type="entry name" value="Kelch_KLHDC2_KLHL20_DRC7"/>
    <property type="match status" value="1"/>
</dbReference>
<evidence type="ECO:0000313" key="4">
    <source>
        <dbReference type="Proteomes" id="UP000789405"/>
    </source>
</evidence>
<evidence type="ECO:0000256" key="2">
    <source>
        <dbReference type="SAM" id="Phobius"/>
    </source>
</evidence>
<evidence type="ECO:0000256" key="1">
    <source>
        <dbReference type="SAM" id="MobiDB-lite"/>
    </source>
</evidence>
<gene>
    <name evidence="3" type="ORF">DERYTH_LOCUS23319</name>
</gene>
<evidence type="ECO:0000313" key="3">
    <source>
        <dbReference type="EMBL" id="CAG8800743.1"/>
    </source>
</evidence>
<feature type="non-terminal residue" evidence="3">
    <location>
        <position position="199"/>
    </location>
</feature>
<sequence length="199" mass="21430">GTSNLETRYGHSAALTSDGRIIVYGGQNFNGFTPSPVLIVLDTNTYKWTSPTTSGSPEPEPVTYHSADIYDKYMIIAFGNLTSTVFDPTGPTSQIYILDVDNYEWISSYTYKSPTTTTPDKPNSTSGSINSTTNTGGGDGFGSKTIGIIVAICVGSIGVCILIIAALCIGFKKFAKKKDKNLTPPQPYQPPQPPQHQYQ</sequence>
<keyword evidence="4" id="KW-1185">Reference proteome</keyword>
<keyword evidence="2" id="KW-1133">Transmembrane helix</keyword>
<keyword evidence="2" id="KW-0472">Membrane</keyword>
<dbReference type="PANTHER" id="PTHR23244:SF471">
    <property type="entry name" value="GUANINE NUCLEOTIDE-BINDING PROTEIN SUBUNIT BETA 1-RELATED"/>
    <property type="match status" value="1"/>
</dbReference>
<dbReference type="PANTHER" id="PTHR23244">
    <property type="entry name" value="KELCH REPEAT DOMAIN"/>
    <property type="match status" value="1"/>
</dbReference>
<feature type="transmembrane region" description="Helical" evidence="2">
    <location>
        <begin position="146"/>
        <end position="171"/>
    </location>
</feature>
<feature type="compositionally biased region" description="Pro residues" evidence="1">
    <location>
        <begin position="184"/>
        <end position="199"/>
    </location>
</feature>
<dbReference type="OrthoDB" id="432528at2759"/>
<protein>
    <submittedName>
        <fullName evidence="3">1025_t:CDS:1</fullName>
    </submittedName>
</protein>
<proteinExistence type="predicted"/>
<feature type="region of interest" description="Disordered" evidence="1">
    <location>
        <begin position="114"/>
        <end position="136"/>
    </location>
</feature>
<name>A0A9N9PBC7_9GLOM</name>
<feature type="non-terminal residue" evidence="3">
    <location>
        <position position="1"/>
    </location>
</feature>
<keyword evidence="2" id="KW-0812">Transmembrane</keyword>
<comment type="caution">
    <text evidence="3">The sequence shown here is derived from an EMBL/GenBank/DDBJ whole genome shotgun (WGS) entry which is preliminary data.</text>
</comment>
<accession>A0A9N9PBC7</accession>
<feature type="compositionally biased region" description="Low complexity" evidence="1">
    <location>
        <begin position="114"/>
        <end position="134"/>
    </location>
</feature>
<reference evidence="3" key="1">
    <citation type="submission" date="2021-06" db="EMBL/GenBank/DDBJ databases">
        <authorList>
            <person name="Kallberg Y."/>
            <person name="Tangrot J."/>
            <person name="Rosling A."/>
        </authorList>
    </citation>
    <scope>NUCLEOTIDE SEQUENCE</scope>
    <source>
        <strain evidence="3">MA453B</strain>
    </source>
</reference>